<dbReference type="InterPro" id="IPR000620">
    <property type="entry name" value="EamA_dom"/>
</dbReference>
<proteinExistence type="inferred from homology"/>
<dbReference type="GO" id="GO:0016020">
    <property type="term" value="C:membrane"/>
    <property type="evidence" value="ECO:0007669"/>
    <property type="project" value="UniProtKB-SubCell"/>
</dbReference>
<keyword evidence="9" id="KW-1185">Reference proteome</keyword>
<feature type="domain" description="EamA" evidence="7">
    <location>
        <begin position="3"/>
        <end position="135"/>
    </location>
</feature>
<dbReference type="OrthoDB" id="9810556at2"/>
<gene>
    <name evidence="8" type="ORF">F0U83_07605</name>
</gene>
<feature type="transmembrane region" description="Helical" evidence="6">
    <location>
        <begin position="236"/>
        <end position="256"/>
    </location>
</feature>
<evidence type="ECO:0000256" key="2">
    <source>
        <dbReference type="ARBA" id="ARBA00007362"/>
    </source>
</evidence>
<dbReference type="Proteomes" id="UP000324760">
    <property type="component" value="Chromosome"/>
</dbReference>
<dbReference type="Pfam" id="PF00892">
    <property type="entry name" value="EamA"/>
    <property type="match status" value="2"/>
</dbReference>
<sequence>MNWILLLFLVAMWGTSFLFTSLALETFEPIFITHIRLVMGAMVLTLFAYLKGLRLPSNLKSWGIFLLLGFFGNALPFFLIAWGQQAVPSGKAGVLMAVMPMVTLILAHFWVSGERLNRYKISGVIVGFMGVVLLLNPALQAASSLLRELAILLAASCYALNAILVRKLSSFHPVIGGAGMLIGASLLMLPLFLSQTFQFTSPAPLQWFSLIWLGVISTGVASLVYFFIIVRAGPSFLANINFLVPVVAFFTGAIILNEAVTLSSLLALVVILSGIVLTRYRV</sequence>
<evidence type="ECO:0000256" key="5">
    <source>
        <dbReference type="ARBA" id="ARBA00023136"/>
    </source>
</evidence>
<feature type="transmembrane region" description="Helical" evidence="6">
    <location>
        <begin position="119"/>
        <end position="139"/>
    </location>
</feature>
<dbReference type="InterPro" id="IPR037185">
    <property type="entry name" value="EmrE-like"/>
</dbReference>
<keyword evidence="3 6" id="KW-0812">Transmembrane</keyword>
<dbReference type="PANTHER" id="PTHR32322:SF2">
    <property type="entry name" value="EAMA DOMAIN-CONTAINING PROTEIN"/>
    <property type="match status" value="1"/>
</dbReference>
<feature type="transmembrane region" description="Helical" evidence="6">
    <location>
        <begin position="171"/>
        <end position="193"/>
    </location>
</feature>
<feature type="transmembrane region" description="Helical" evidence="6">
    <location>
        <begin position="262"/>
        <end position="280"/>
    </location>
</feature>
<reference evidence="8 9" key="1">
    <citation type="journal article" date="2019" name="Biochem. Eng. J.">
        <title>Metabolic engineering of the marine bacteria Neptunomonas concharum for the production of acetoin and meso-2,3-butanediol from acetate.</title>
        <authorList>
            <person name="Li W."/>
            <person name="Pu N."/>
            <person name="Liu C.-X."/>
            <person name="Yuan Q.-P."/>
            <person name="Li Z.-J."/>
        </authorList>
    </citation>
    <scope>NUCLEOTIDE SEQUENCE [LARGE SCALE GENOMIC DNA]</scope>
    <source>
        <strain evidence="8 9">JCM17730</strain>
    </source>
</reference>
<evidence type="ECO:0000259" key="7">
    <source>
        <dbReference type="Pfam" id="PF00892"/>
    </source>
</evidence>
<evidence type="ECO:0000256" key="3">
    <source>
        <dbReference type="ARBA" id="ARBA00022692"/>
    </source>
</evidence>
<comment type="subcellular location">
    <subcellularLocation>
        <location evidence="1">Membrane</location>
        <topology evidence="1">Multi-pass membrane protein</topology>
    </subcellularLocation>
</comment>
<evidence type="ECO:0000313" key="9">
    <source>
        <dbReference type="Proteomes" id="UP000324760"/>
    </source>
</evidence>
<keyword evidence="4 6" id="KW-1133">Transmembrane helix</keyword>
<dbReference type="InterPro" id="IPR050638">
    <property type="entry name" value="AA-Vitamin_Transporters"/>
</dbReference>
<protein>
    <submittedName>
        <fullName evidence="8">DMT family transporter</fullName>
    </submittedName>
</protein>
<dbReference type="KEGG" id="ncu:F0U83_07605"/>
<feature type="transmembrane region" description="Helical" evidence="6">
    <location>
        <begin position="145"/>
        <end position="164"/>
    </location>
</feature>
<accession>A0A5P1RFG1</accession>
<dbReference type="AlphaFoldDB" id="A0A5P1RFG1"/>
<evidence type="ECO:0000256" key="6">
    <source>
        <dbReference type="SAM" id="Phobius"/>
    </source>
</evidence>
<keyword evidence="5 6" id="KW-0472">Membrane</keyword>
<name>A0A5P1RFG1_9GAMM</name>
<dbReference type="PANTHER" id="PTHR32322">
    <property type="entry name" value="INNER MEMBRANE TRANSPORTER"/>
    <property type="match status" value="1"/>
</dbReference>
<feature type="transmembrane region" description="Helical" evidence="6">
    <location>
        <begin position="62"/>
        <end position="82"/>
    </location>
</feature>
<feature type="transmembrane region" description="Helical" evidence="6">
    <location>
        <begin position="33"/>
        <end position="50"/>
    </location>
</feature>
<dbReference type="SUPFAM" id="SSF103481">
    <property type="entry name" value="Multidrug resistance efflux transporter EmrE"/>
    <property type="match status" value="2"/>
</dbReference>
<evidence type="ECO:0000256" key="4">
    <source>
        <dbReference type="ARBA" id="ARBA00022989"/>
    </source>
</evidence>
<evidence type="ECO:0000313" key="8">
    <source>
        <dbReference type="EMBL" id="QEQ98373.1"/>
    </source>
</evidence>
<organism evidence="8 9">
    <name type="scientific">Neptunomonas concharum</name>
    <dbReference type="NCBI Taxonomy" id="1031538"/>
    <lineage>
        <taxon>Bacteria</taxon>
        <taxon>Pseudomonadati</taxon>
        <taxon>Pseudomonadota</taxon>
        <taxon>Gammaproteobacteria</taxon>
        <taxon>Oceanospirillales</taxon>
        <taxon>Oceanospirillaceae</taxon>
        <taxon>Neptunomonas</taxon>
    </lineage>
</organism>
<dbReference type="EMBL" id="CP043869">
    <property type="protein sequence ID" value="QEQ98373.1"/>
    <property type="molecule type" value="Genomic_DNA"/>
</dbReference>
<comment type="similarity">
    <text evidence="2">Belongs to the EamA transporter family.</text>
</comment>
<evidence type="ECO:0000256" key="1">
    <source>
        <dbReference type="ARBA" id="ARBA00004141"/>
    </source>
</evidence>
<feature type="transmembrane region" description="Helical" evidence="6">
    <location>
        <begin position="94"/>
        <end position="112"/>
    </location>
</feature>
<feature type="domain" description="EamA" evidence="7">
    <location>
        <begin position="149"/>
        <end position="278"/>
    </location>
</feature>
<feature type="transmembrane region" description="Helical" evidence="6">
    <location>
        <begin position="205"/>
        <end position="229"/>
    </location>
</feature>